<evidence type="ECO:0000313" key="2">
    <source>
        <dbReference type="Proteomes" id="UP000299102"/>
    </source>
</evidence>
<proteinExistence type="predicted"/>
<comment type="caution">
    <text evidence="1">The sequence shown here is derived from an EMBL/GenBank/DDBJ whole genome shotgun (WGS) entry which is preliminary data.</text>
</comment>
<dbReference type="OrthoDB" id="5864054at2759"/>
<accession>A0A4C1SVS3</accession>
<gene>
    <name evidence="1" type="ORF">EVAR_3456_1</name>
</gene>
<dbReference type="Proteomes" id="UP000299102">
    <property type="component" value="Unassembled WGS sequence"/>
</dbReference>
<keyword evidence="2" id="KW-1185">Reference proteome</keyword>
<dbReference type="EMBL" id="BGZK01000016">
    <property type="protein sequence ID" value="GBP05141.1"/>
    <property type="molecule type" value="Genomic_DNA"/>
</dbReference>
<protein>
    <submittedName>
        <fullName evidence="1">Uncharacterized protein</fullName>
    </submittedName>
</protein>
<reference evidence="1 2" key="1">
    <citation type="journal article" date="2019" name="Commun. Biol.">
        <title>The bagworm genome reveals a unique fibroin gene that provides high tensile strength.</title>
        <authorList>
            <person name="Kono N."/>
            <person name="Nakamura H."/>
            <person name="Ohtoshi R."/>
            <person name="Tomita M."/>
            <person name="Numata K."/>
            <person name="Arakawa K."/>
        </authorList>
    </citation>
    <scope>NUCLEOTIDE SEQUENCE [LARGE SCALE GENOMIC DNA]</scope>
</reference>
<name>A0A4C1SVS3_EUMVA</name>
<sequence length="96" mass="10612">MQLIRAGGCAIYKLPRNLCIRRSCTLIATREVRAAINKSEHGNAVHHFVHTPQESVLRGDCERKSEVCVYAAVLESPLHNSLPMPTFLMKVGIGSL</sequence>
<evidence type="ECO:0000313" key="1">
    <source>
        <dbReference type="EMBL" id="GBP05141.1"/>
    </source>
</evidence>
<dbReference type="AlphaFoldDB" id="A0A4C1SVS3"/>
<organism evidence="1 2">
    <name type="scientific">Eumeta variegata</name>
    <name type="common">Bagworm moth</name>
    <name type="synonym">Eumeta japonica</name>
    <dbReference type="NCBI Taxonomy" id="151549"/>
    <lineage>
        <taxon>Eukaryota</taxon>
        <taxon>Metazoa</taxon>
        <taxon>Ecdysozoa</taxon>
        <taxon>Arthropoda</taxon>
        <taxon>Hexapoda</taxon>
        <taxon>Insecta</taxon>
        <taxon>Pterygota</taxon>
        <taxon>Neoptera</taxon>
        <taxon>Endopterygota</taxon>
        <taxon>Lepidoptera</taxon>
        <taxon>Glossata</taxon>
        <taxon>Ditrysia</taxon>
        <taxon>Tineoidea</taxon>
        <taxon>Psychidae</taxon>
        <taxon>Oiketicinae</taxon>
        <taxon>Eumeta</taxon>
    </lineage>
</organism>